<dbReference type="InterPro" id="IPR046770">
    <property type="entry name" value="DOCKER_Lobe_B"/>
</dbReference>
<evidence type="ECO:0000256" key="3">
    <source>
        <dbReference type="SAM" id="Phobius"/>
    </source>
</evidence>
<comment type="similarity">
    <text evidence="1">Belongs to the DOCK family.</text>
</comment>
<dbReference type="InterPro" id="IPR027357">
    <property type="entry name" value="DOCKER_dom"/>
</dbReference>
<dbReference type="EMBL" id="CAJNOI010000158">
    <property type="protein sequence ID" value="CAF1141126.1"/>
    <property type="molecule type" value="Genomic_DNA"/>
</dbReference>
<dbReference type="OrthoDB" id="47328at2759"/>
<dbReference type="PANTHER" id="PTHR23317:SF76">
    <property type="entry name" value="LD20667P"/>
    <property type="match status" value="1"/>
</dbReference>
<dbReference type="FunFam" id="1.20.58.740:FF:000002">
    <property type="entry name" value="Dedicator of cytokinesis protein 7"/>
    <property type="match status" value="1"/>
</dbReference>
<keyword evidence="7" id="KW-1185">Reference proteome</keyword>
<dbReference type="PROSITE" id="PS51651">
    <property type="entry name" value="DOCKER"/>
    <property type="match status" value="1"/>
</dbReference>
<dbReference type="GO" id="GO:0007264">
    <property type="term" value="P:small GTPase-mediated signal transduction"/>
    <property type="evidence" value="ECO:0007669"/>
    <property type="project" value="InterPro"/>
</dbReference>
<reference evidence="6" key="1">
    <citation type="submission" date="2021-02" db="EMBL/GenBank/DDBJ databases">
        <authorList>
            <person name="Nowell W R."/>
        </authorList>
    </citation>
    <scope>NUCLEOTIDE SEQUENCE</scope>
</reference>
<organism evidence="6 8">
    <name type="scientific">Adineta steineri</name>
    <dbReference type="NCBI Taxonomy" id="433720"/>
    <lineage>
        <taxon>Eukaryota</taxon>
        <taxon>Metazoa</taxon>
        <taxon>Spiralia</taxon>
        <taxon>Gnathifera</taxon>
        <taxon>Rotifera</taxon>
        <taxon>Eurotatoria</taxon>
        <taxon>Bdelloidea</taxon>
        <taxon>Adinetida</taxon>
        <taxon>Adinetidae</taxon>
        <taxon>Adineta</taxon>
    </lineage>
</organism>
<keyword evidence="3" id="KW-0812">Transmembrane</keyword>
<evidence type="ECO:0000313" key="6">
    <source>
        <dbReference type="EMBL" id="CAF1141126.1"/>
    </source>
</evidence>
<dbReference type="EMBL" id="CAJNOM010000113">
    <property type="protein sequence ID" value="CAF1073529.1"/>
    <property type="molecule type" value="Genomic_DNA"/>
</dbReference>
<feature type="domain" description="DOCKER" evidence="4">
    <location>
        <begin position="1"/>
        <end position="245"/>
    </location>
</feature>
<proteinExistence type="inferred from homology"/>
<feature type="region of interest" description="Disordered" evidence="2">
    <location>
        <begin position="265"/>
        <end position="291"/>
    </location>
</feature>
<name>A0A814S268_9BILA</name>
<dbReference type="InterPro" id="IPR046773">
    <property type="entry name" value="DOCKER_Lobe_C"/>
</dbReference>
<sequence length="291" mass="34035">MRYSYHLIIILKDHKNFILIFILIFLFFFLFLFNKKKIHIQVTYVEPYFDTSELQHRPTHFDRNYNLKRFMYASPFTMDTNRAHGSLPEQYKRKTILTVERAFPYVKTRIAIIDRERLVLSPIEVAIEDLQKKTDELRLAIQQEPADPKILQMVIQGCISTAVNQGPLEVANIFLYPIMNGLELPNIHHNRLRLCFKEFTRRLAEALKRNKTLIQADQREYQKDLENKFTKFTESLQPLLLACKQSTVIETTLASNKNVKKVRSSRSFNNGTSTSATIMLTGSLPDEETSN</sequence>
<evidence type="ECO:0000256" key="2">
    <source>
        <dbReference type="SAM" id="MobiDB-lite"/>
    </source>
</evidence>
<dbReference type="Pfam" id="PF20421">
    <property type="entry name" value="DHR-2_Lobe_C"/>
    <property type="match status" value="1"/>
</dbReference>
<dbReference type="PANTHER" id="PTHR23317">
    <property type="entry name" value="DEDICATOR OF CYTOKINESIS DOCK"/>
    <property type="match status" value="1"/>
</dbReference>
<evidence type="ECO:0000259" key="4">
    <source>
        <dbReference type="PROSITE" id="PS51651"/>
    </source>
</evidence>
<comment type="caution">
    <text evidence="6">The sequence shown here is derived from an EMBL/GenBank/DDBJ whole genome shotgun (WGS) entry which is preliminary data.</text>
</comment>
<evidence type="ECO:0000256" key="1">
    <source>
        <dbReference type="PROSITE-ProRule" id="PRU00984"/>
    </source>
</evidence>
<evidence type="ECO:0000313" key="5">
    <source>
        <dbReference type="EMBL" id="CAF1073529.1"/>
    </source>
</evidence>
<dbReference type="AlphaFoldDB" id="A0A814S268"/>
<keyword evidence="3" id="KW-0472">Membrane</keyword>
<feature type="compositionally biased region" description="Polar residues" evidence="2">
    <location>
        <begin position="265"/>
        <end position="280"/>
    </location>
</feature>
<dbReference type="GO" id="GO:0005085">
    <property type="term" value="F:guanyl-nucleotide exchange factor activity"/>
    <property type="evidence" value="ECO:0007669"/>
    <property type="project" value="InterPro"/>
</dbReference>
<dbReference type="Gene3D" id="1.20.58.740">
    <property type="match status" value="1"/>
</dbReference>
<gene>
    <name evidence="6" type="ORF">BJG266_LOCUS23552</name>
    <name evidence="5" type="ORF">QVE165_LOCUS18822</name>
</gene>
<evidence type="ECO:0000313" key="8">
    <source>
        <dbReference type="Proteomes" id="UP000663877"/>
    </source>
</evidence>
<keyword evidence="3" id="KW-1133">Transmembrane helix</keyword>
<dbReference type="Proteomes" id="UP000663832">
    <property type="component" value="Unassembled WGS sequence"/>
</dbReference>
<feature type="transmembrane region" description="Helical" evidence="3">
    <location>
        <begin position="16"/>
        <end position="33"/>
    </location>
</feature>
<evidence type="ECO:0000313" key="7">
    <source>
        <dbReference type="Proteomes" id="UP000663832"/>
    </source>
</evidence>
<dbReference type="Proteomes" id="UP000663877">
    <property type="component" value="Unassembled WGS sequence"/>
</dbReference>
<dbReference type="InterPro" id="IPR043162">
    <property type="entry name" value="DOCK_C_lobe_C"/>
</dbReference>
<protein>
    <recommendedName>
        <fullName evidence="4">DOCKER domain-containing protein</fullName>
    </recommendedName>
</protein>
<dbReference type="InterPro" id="IPR026791">
    <property type="entry name" value="DOCK"/>
</dbReference>
<dbReference type="Pfam" id="PF20422">
    <property type="entry name" value="DHR-2_Lobe_B"/>
    <property type="match status" value="1"/>
</dbReference>
<accession>A0A814S268</accession>